<gene>
    <name evidence="2" type="ORF">M3M28_09255</name>
</gene>
<feature type="region of interest" description="Disordered" evidence="1">
    <location>
        <begin position="80"/>
        <end position="105"/>
    </location>
</feature>
<protein>
    <recommendedName>
        <fullName evidence="3">DUF559 domain-containing protein</fullName>
    </recommendedName>
</protein>
<dbReference type="EMBL" id="CP097160">
    <property type="protein sequence ID" value="UQN14235.1"/>
    <property type="molecule type" value="Genomic_DNA"/>
</dbReference>
<accession>A0ABY4MUY9</accession>
<dbReference type="Gene3D" id="3.40.960.10">
    <property type="entry name" value="VSR Endonuclease"/>
    <property type="match status" value="1"/>
</dbReference>
<sequence length="343" mass="37326">MTSPDIPHQLIHAPLSVAAGKAAGMTRAQLRRRGLSTPRRGVRVAKATTNDLLADLRAYAARIPAGAAFCGESAARIYGLPHPDSPKPRPTSQIPATPAQPALPQAVDESPQQIYVAAARGRSKPRGVGIVGRRLSKPMFQVRTFRRLPVLQPVETFLSCCGSLTVEDAVVMLDALLTNKSHYPGLRLNQRPAATMKTLEVRLQEVGSIPGIGIARQALALARRRVASPMETRLRLLLVRSGLPEPEVNGIVKSPAGDWSAEIDLLYREAMIAVEYEGDVHRTDEKTFRRDLERERRLRALGYEYVRVTVTAMGEDGTLIADLRAVLTRRTNPPAASGAPSAH</sequence>
<reference evidence="2" key="1">
    <citation type="submission" date="2022-05" db="EMBL/GenBank/DDBJ databases">
        <title>Complete genome sequence of toluene-degrading Gulosibacter sediminis strain ACHW.36C.</title>
        <authorList>
            <person name="Wai A.C."/>
            <person name="Lai G.K."/>
            <person name="Griffin S.D."/>
            <person name="Leung F.C."/>
        </authorList>
    </citation>
    <scope>NUCLEOTIDE SEQUENCE [LARGE SCALE GENOMIC DNA]</scope>
    <source>
        <strain evidence="2">ACHW.36C</strain>
    </source>
</reference>
<proteinExistence type="predicted"/>
<evidence type="ECO:0000313" key="2">
    <source>
        <dbReference type="EMBL" id="UQN14235.1"/>
    </source>
</evidence>
<dbReference type="SUPFAM" id="SSF52980">
    <property type="entry name" value="Restriction endonuclease-like"/>
    <property type="match status" value="1"/>
</dbReference>
<name>A0ABY4MUY9_9MICO</name>
<evidence type="ECO:0000256" key="1">
    <source>
        <dbReference type="SAM" id="MobiDB-lite"/>
    </source>
</evidence>
<organism evidence="2">
    <name type="scientific">Gulosibacter sediminis</name>
    <dbReference type="NCBI Taxonomy" id="1729695"/>
    <lineage>
        <taxon>Bacteria</taxon>
        <taxon>Bacillati</taxon>
        <taxon>Actinomycetota</taxon>
        <taxon>Actinomycetes</taxon>
        <taxon>Micrococcales</taxon>
        <taxon>Microbacteriaceae</taxon>
        <taxon>Gulosibacter</taxon>
    </lineage>
</organism>
<evidence type="ECO:0008006" key="3">
    <source>
        <dbReference type="Google" id="ProtNLM"/>
    </source>
</evidence>
<feature type="compositionally biased region" description="Low complexity" evidence="1">
    <location>
        <begin position="93"/>
        <end position="105"/>
    </location>
</feature>
<dbReference type="InterPro" id="IPR011335">
    <property type="entry name" value="Restrct_endonuc-II-like"/>
</dbReference>